<dbReference type="AlphaFoldDB" id="A0ABD2ZDC9"/>
<protein>
    <recommendedName>
        <fullName evidence="1">Retrotransposon gag domain-containing protein</fullName>
    </recommendedName>
</protein>
<evidence type="ECO:0000259" key="1">
    <source>
        <dbReference type="Pfam" id="PF03732"/>
    </source>
</evidence>
<comment type="caution">
    <text evidence="2">The sequence shown here is derived from an EMBL/GenBank/DDBJ whole genome shotgun (WGS) entry which is preliminary data.</text>
</comment>
<dbReference type="EMBL" id="JBJUIK010000010">
    <property type="protein sequence ID" value="KAL3516325.1"/>
    <property type="molecule type" value="Genomic_DNA"/>
</dbReference>
<gene>
    <name evidence="2" type="ORF">ACH5RR_023227</name>
</gene>
<dbReference type="Proteomes" id="UP001630127">
    <property type="component" value="Unassembled WGS sequence"/>
</dbReference>
<accession>A0ABD2ZDC9</accession>
<name>A0ABD2ZDC9_9GENT</name>
<organism evidence="2 3">
    <name type="scientific">Cinchona calisaya</name>
    <dbReference type="NCBI Taxonomy" id="153742"/>
    <lineage>
        <taxon>Eukaryota</taxon>
        <taxon>Viridiplantae</taxon>
        <taxon>Streptophyta</taxon>
        <taxon>Embryophyta</taxon>
        <taxon>Tracheophyta</taxon>
        <taxon>Spermatophyta</taxon>
        <taxon>Magnoliopsida</taxon>
        <taxon>eudicotyledons</taxon>
        <taxon>Gunneridae</taxon>
        <taxon>Pentapetalae</taxon>
        <taxon>asterids</taxon>
        <taxon>lamiids</taxon>
        <taxon>Gentianales</taxon>
        <taxon>Rubiaceae</taxon>
        <taxon>Cinchonoideae</taxon>
        <taxon>Cinchoneae</taxon>
        <taxon>Cinchona</taxon>
    </lineage>
</organism>
<evidence type="ECO:0000313" key="2">
    <source>
        <dbReference type="EMBL" id="KAL3516325.1"/>
    </source>
</evidence>
<dbReference type="Pfam" id="PF03732">
    <property type="entry name" value="Retrotrans_gag"/>
    <property type="match status" value="1"/>
</dbReference>
<dbReference type="InterPro" id="IPR005162">
    <property type="entry name" value="Retrotrans_gag_dom"/>
</dbReference>
<feature type="domain" description="Retrotransposon gag" evidence="1">
    <location>
        <begin position="9"/>
        <end position="96"/>
    </location>
</feature>
<keyword evidence="3" id="KW-1185">Reference proteome</keyword>
<reference evidence="2 3" key="1">
    <citation type="submission" date="2024-11" db="EMBL/GenBank/DDBJ databases">
        <title>A near-complete genome assembly of Cinchona calisaya.</title>
        <authorList>
            <person name="Lian D.C."/>
            <person name="Zhao X.W."/>
            <person name="Wei L."/>
        </authorList>
    </citation>
    <scope>NUCLEOTIDE SEQUENCE [LARGE SCALE GENOMIC DNA]</scope>
    <source>
        <tissue evidence="2">Nenye</tissue>
    </source>
</reference>
<proteinExistence type="predicted"/>
<evidence type="ECO:0000313" key="3">
    <source>
        <dbReference type="Proteomes" id="UP001630127"/>
    </source>
</evidence>
<sequence length="112" mass="13407">MRRTKLVENTVGWWKGVRAILASIRQISWMAFREVFLENFYSLHFRVEWSNELNSFRQTIGMSVVKYSHRFHALGMFAPGVISYRVEKCDRFGKGLLMEIQKKYISSRYIYI</sequence>